<dbReference type="KEGG" id="mbe:MBM_08399"/>
<sequence length="101" mass="11321">MADQAIGLSSKESSRQRTIKYYTLQVLSLPTEPPAIQPKGPLYLGLLSLSKGLNDKMSSISFNLNELLYARPDNKITARAIPQRTLAVQRRMVPPKAKRLR</sequence>
<reference evidence="1 2" key="1">
    <citation type="journal article" date="2012" name="BMC Genomics">
        <title>Sequencing the genome of Marssonina brunnea reveals fungus-poplar co-evolution.</title>
        <authorList>
            <person name="Zhu S."/>
            <person name="Cao Y.-Z."/>
            <person name="Jiang C."/>
            <person name="Tan B.-Y."/>
            <person name="Wang Z."/>
            <person name="Feng S."/>
            <person name="Zhang L."/>
            <person name="Su X.-H."/>
            <person name="Brejova B."/>
            <person name="Vinar T."/>
            <person name="Xu M."/>
            <person name="Wang M.-X."/>
            <person name="Zhang S.-G."/>
            <person name="Huang M.-R."/>
            <person name="Wu R."/>
            <person name="Zhou Y."/>
        </authorList>
    </citation>
    <scope>NUCLEOTIDE SEQUENCE [LARGE SCALE GENOMIC DNA]</scope>
    <source>
        <strain evidence="1 2">MB_m1</strain>
    </source>
</reference>
<keyword evidence="2" id="KW-1185">Reference proteome</keyword>
<dbReference type="HOGENOM" id="CLU_2292281_0_0_1"/>
<dbReference type="AlphaFoldDB" id="K1WKA6"/>
<dbReference type="InParanoid" id="K1WKA6"/>
<organism evidence="1 2">
    <name type="scientific">Marssonina brunnea f. sp. multigermtubi (strain MB_m1)</name>
    <name type="common">Marssonina leaf spot fungus</name>
    <dbReference type="NCBI Taxonomy" id="1072389"/>
    <lineage>
        <taxon>Eukaryota</taxon>
        <taxon>Fungi</taxon>
        <taxon>Dikarya</taxon>
        <taxon>Ascomycota</taxon>
        <taxon>Pezizomycotina</taxon>
        <taxon>Leotiomycetes</taxon>
        <taxon>Helotiales</taxon>
        <taxon>Drepanopezizaceae</taxon>
        <taxon>Drepanopeziza</taxon>
    </lineage>
</organism>
<dbReference type="OrthoDB" id="3580691at2759"/>
<evidence type="ECO:0000313" key="2">
    <source>
        <dbReference type="Proteomes" id="UP000006753"/>
    </source>
</evidence>
<name>K1WKA6_MARBU</name>
<evidence type="ECO:0000313" key="1">
    <source>
        <dbReference type="EMBL" id="EKD13316.1"/>
    </source>
</evidence>
<gene>
    <name evidence="1" type="ORF">MBM_08399</name>
</gene>
<dbReference type="EMBL" id="JH921450">
    <property type="protein sequence ID" value="EKD13316.1"/>
    <property type="molecule type" value="Genomic_DNA"/>
</dbReference>
<protein>
    <submittedName>
        <fullName evidence="1">Uncharacterized protein</fullName>
    </submittedName>
</protein>
<accession>K1WKA6</accession>
<proteinExistence type="predicted"/>
<dbReference type="Proteomes" id="UP000006753">
    <property type="component" value="Unassembled WGS sequence"/>
</dbReference>